<feature type="region of interest" description="Disordered" evidence="1">
    <location>
        <begin position="1242"/>
        <end position="1262"/>
    </location>
</feature>
<dbReference type="InterPro" id="IPR050503">
    <property type="entry name" value="cAMP-dep_PK_reg_su-like"/>
</dbReference>
<dbReference type="InterPro" id="IPR000595">
    <property type="entry name" value="cNMP-bd_dom"/>
</dbReference>
<feature type="domain" description="Cyclic nucleotide-binding" evidence="2">
    <location>
        <begin position="1009"/>
        <end position="1130"/>
    </location>
</feature>
<feature type="region of interest" description="Disordered" evidence="1">
    <location>
        <begin position="893"/>
        <end position="920"/>
    </location>
</feature>
<dbReference type="PROSITE" id="PS00888">
    <property type="entry name" value="CNMP_BINDING_1"/>
    <property type="match status" value="1"/>
</dbReference>
<feature type="region of interest" description="Disordered" evidence="1">
    <location>
        <begin position="932"/>
        <end position="962"/>
    </location>
</feature>
<feature type="domain" description="Cyclic nucleotide-binding" evidence="2">
    <location>
        <begin position="1133"/>
        <end position="1248"/>
    </location>
</feature>
<evidence type="ECO:0000313" key="4">
    <source>
        <dbReference type="Proteomes" id="UP001189429"/>
    </source>
</evidence>
<comment type="caution">
    <text evidence="3">The sequence shown here is derived from an EMBL/GenBank/DDBJ whole genome shotgun (WGS) entry which is preliminary data.</text>
</comment>
<name>A0ABN9X258_9DINO</name>
<evidence type="ECO:0000313" key="3">
    <source>
        <dbReference type="EMBL" id="CAK0893362.1"/>
    </source>
</evidence>
<evidence type="ECO:0000259" key="2">
    <source>
        <dbReference type="PROSITE" id="PS50042"/>
    </source>
</evidence>
<proteinExistence type="predicted"/>
<dbReference type="Gene3D" id="2.60.120.10">
    <property type="entry name" value="Jelly Rolls"/>
    <property type="match status" value="2"/>
</dbReference>
<keyword evidence="4" id="KW-1185">Reference proteome</keyword>
<feature type="region of interest" description="Disordered" evidence="1">
    <location>
        <begin position="55"/>
        <end position="86"/>
    </location>
</feature>
<organism evidence="3 4">
    <name type="scientific">Prorocentrum cordatum</name>
    <dbReference type="NCBI Taxonomy" id="2364126"/>
    <lineage>
        <taxon>Eukaryota</taxon>
        <taxon>Sar</taxon>
        <taxon>Alveolata</taxon>
        <taxon>Dinophyceae</taxon>
        <taxon>Prorocentrales</taxon>
        <taxon>Prorocentraceae</taxon>
        <taxon>Prorocentrum</taxon>
    </lineage>
</organism>
<dbReference type="PRINTS" id="PR00103">
    <property type="entry name" value="CAMPKINASE"/>
</dbReference>
<dbReference type="InterPro" id="IPR014710">
    <property type="entry name" value="RmlC-like_jellyroll"/>
</dbReference>
<feature type="compositionally biased region" description="Low complexity" evidence="1">
    <location>
        <begin position="63"/>
        <end position="75"/>
    </location>
</feature>
<feature type="compositionally biased region" description="Polar residues" evidence="1">
    <location>
        <begin position="1250"/>
        <end position="1262"/>
    </location>
</feature>
<dbReference type="InterPro" id="IPR018490">
    <property type="entry name" value="cNMP-bd_dom_sf"/>
</dbReference>
<dbReference type="InterPro" id="IPR018488">
    <property type="entry name" value="cNMP-bd_CS"/>
</dbReference>
<feature type="compositionally biased region" description="Low complexity" evidence="1">
    <location>
        <begin position="700"/>
        <end position="717"/>
    </location>
</feature>
<dbReference type="InterPro" id="IPR022816">
    <property type="entry name" value="Condensin_barren_su2"/>
</dbReference>
<gene>
    <name evidence="3" type="ORF">PCOR1329_LOCUS72719</name>
</gene>
<dbReference type="EMBL" id="CAUYUJ010019738">
    <property type="protein sequence ID" value="CAK0893362.1"/>
    <property type="molecule type" value="Genomic_DNA"/>
</dbReference>
<feature type="region of interest" description="Disordered" evidence="1">
    <location>
        <begin position="680"/>
        <end position="762"/>
    </location>
</feature>
<dbReference type="PANTHER" id="PTHR11635:SF152">
    <property type="entry name" value="CAMP-DEPENDENT PROTEIN KINASE TYPE I REGULATORY SUBUNIT-RELATED"/>
    <property type="match status" value="1"/>
</dbReference>
<feature type="compositionally biased region" description="Acidic residues" evidence="1">
    <location>
        <begin position="932"/>
        <end position="951"/>
    </location>
</feature>
<feature type="compositionally biased region" description="Basic residues" evidence="1">
    <location>
        <begin position="240"/>
        <end position="250"/>
    </location>
</feature>
<dbReference type="Proteomes" id="UP001189429">
    <property type="component" value="Unassembled WGS sequence"/>
</dbReference>
<accession>A0ABN9X258</accession>
<dbReference type="CDD" id="cd00038">
    <property type="entry name" value="CAP_ED"/>
    <property type="match status" value="2"/>
</dbReference>
<feature type="region of interest" description="Disordered" evidence="1">
    <location>
        <begin position="225"/>
        <end position="250"/>
    </location>
</feature>
<dbReference type="Pfam" id="PF05786">
    <property type="entry name" value="Cnd2"/>
    <property type="match status" value="1"/>
</dbReference>
<dbReference type="PROSITE" id="PS00889">
    <property type="entry name" value="CNMP_BINDING_2"/>
    <property type="match status" value="1"/>
</dbReference>
<dbReference type="SMART" id="SM00100">
    <property type="entry name" value="cNMP"/>
    <property type="match status" value="2"/>
</dbReference>
<dbReference type="Pfam" id="PF00027">
    <property type="entry name" value="cNMP_binding"/>
    <property type="match status" value="2"/>
</dbReference>
<dbReference type="SUPFAM" id="SSF51206">
    <property type="entry name" value="cAMP-binding domain-like"/>
    <property type="match status" value="2"/>
</dbReference>
<sequence length="1262" mass="135202">MPPQQNGGGSSLGDLYSKCVQMVNENKISTKNAFDLPLIDHMDDIVDGFMGGGRAAKGGGAGSSSRASQGRSSKAPASEEEAQEHRFHEASCTIEASARIYACRVDCVHTDTYRVLGGLSAGIEEEDVAEGAEGPGKKRRRICGVNTLERNEATIIQQHFEADEQSDPMFRRMAAAFDAGGAKGLLLSHLPVAEDLSLVFNGDVPMSRAPAAAKDMFSGRGPVPVGALGLGDPDGARSKGAGRGRPRPRPRAAATEVLFGALPAVRLPDALEDCREVVLKGTLTDSTFHAGGPVVHVSAHHVDRPPVDGHPKRESVSGHLRHRCDGAAAEGVFGDGGEAALAKRAQSTRRQSTHQSQRAARDPTVHGGSCTVFVAGEWGRSAQPRAATVAQAPDMVLEDALPAGADDADLPAADDAWANEMSIPGPMDDPMPPTGSQPMSFPAGGAGAGAAALPLADMEPLGGDFRRNTSSSEDVIAFDELFEKFCGGGGAHGFAYFDECWGRQRDPKASVGAIQDAQAQAAAGGEEGVLAVPGDVQPEAGGRERPQKRPLFDLTGLDKPAKTIETEPVHKHQLSDRAAHWQLHKDVPPYMIDRITMPSWPTWSKCDFACLGLRPHLMLKLVKKPQPAGDGPHSFSDLFSTVVVENPDAYPWLVADGKGGKGAKEAFLENRKRPAAMGCGASARAAPKPGDGVVQDKQAVAEPPAEAEPSAVPSVVAQDEKAHTPQDDARAAETATPTSVATKKSVESAGSRKAAMDVEEGEHMKRKSSLKTKVELWFMDGIPELYGVSDTDQLRAELREEGQAAVVAQCLEAGSLRADAAELLAQWLHDAPDAAAREAFVARAVGAMSKIYGGAEEDAQQGKKVCFTESIDASAGAGAPIDRVSTGAVKVKFTMPEDSDPDEDDEPTRGIQRRATGIVTQQQLRAMMMQNYDEDEDEESDEEEQDDEAFEAESKAYAEKQAASRGTAYVRKAVCAEVHEADEDWEPPRHEKTPQQQTRLTAAVGSCFMFAALEPEQMEKVVDAFEEVRLEEGSTVIREGDLVGDSERGLYVLEDGELHVHKGTLGHVFTYSKQGDLFGDLALLYNAPRAATVIATKPSVVWCIDRATFNNLVKNQLRQVKEKRLEFLKSVEVLKTLDPDQLAKLVDVLRERRFGDGVIVIEEGDEGDEFFILEKGACRASKGGEFVMSYEPGTYFGELALLEDQKRAAQISTTMSSSLLSLDRSSFDRVLGPLKPLLMEHADSEYKRSPTGTASNTFNPPP</sequence>
<evidence type="ECO:0000256" key="1">
    <source>
        <dbReference type="SAM" id="MobiDB-lite"/>
    </source>
</evidence>
<feature type="compositionally biased region" description="Low complexity" evidence="1">
    <location>
        <begin position="344"/>
        <end position="358"/>
    </location>
</feature>
<reference evidence="3" key="1">
    <citation type="submission" date="2023-10" db="EMBL/GenBank/DDBJ databases">
        <authorList>
            <person name="Chen Y."/>
            <person name="Shah S."/>
            <person name="Dougan E. K."/>
            <person name="Thang M."/>
            <person name="Chan C."/>
        </authorList>
    </citation>
    <scope>NUCLEOTIDE SEQUENCE [LARGE SCALE GENOMIC DNA]</scope>
</reference>
<protein>
    <recommendedName>
        <fullName evidence="2">Cyclic nucleotide-binding domain-containing protein</fullName>
    </recommendedName>
</protein>
<dbReference type="PROSITE" id="PS50042">
    <property type="entry name" value="CNMP_BINDING_3"/>
    <property type="match status" value="2"/>
</dbReference>
<feature type="compositionally biased region" description="Acidic residues" evidence="1">
    <location>
        <begin position="897"/>
        <end position="906"/>
    </location>
</feature>
<feature type="compositionally biased region" description="Basic and acidic residues" evidence="1">
    <location>
        <begin position="718"/>
        <end position="731"/>
    </location>
</feature>
<dbReference type="PANTHER" id="PTHR11635">
    <property type="entry name" value="CAMP-DEPENDENT PROTEIN KINASE REGULATORY CHAIN"/>
    <property type="match status" value="1"/>
</dbReference>
<feature type="region of interest" description="Disordered" evidence="1">
    <location>
        <begin position="341"/>
        <end position="367"/>
    </location>
</feature>